<dbReference type="OrthoDB" id="15433at2759"/>
<dbReference type="AlphaFoldDB" id="A0A369JMK9"/>
<dbReference type="STRING" id="39966.A0A369JMK9"/>
<dbReference type="EMBL" id="LUEZ02000049">
    <property type="protein sequence ID" value="RDB22592.1"/>
    <property type="molecule type" value="Genomic_DNA"/>
</dbReference>
<name>A0A369JMK9_HYPMA</name>
<dbReference type="SUPFAM" id="SSF56214">
    <property type="entry name" value="4'-phosphopantetheinyl transferase"/>
    <property type="match status" value="1"/>
</dbReference>
<dbReference type="GO" id="GO:0000287">
    <property type="term" value="F:magnesium ion binding"/>
    <property type="evidence" value="ECO:0007669"/>
    <property type="project" value="InterPro"/>
</dbReference>
<keyword evidence="1" id="KW-0444">Lipid biosynthesis</keyword>
<proteinExistence type="inferred from homology"/>
<evidence type="ECO:0000259" key="8">
    <source>
        <dbReference type="Pfam" id="PF01648"/>
    </source>
</evidence>
<dbReference type="HAMAP" id="MF_00101">
    <property type="entry name" value="AcpS"/>
    <property type="match status" value="1"/>
</dbReference>
<dbReference type="InterPro" id="IPR037143">
    <property type="entry name" value="4-PPantetheinyl_Trfase_dom_sf"/>
</dbReference>
<dbReference type="InterPro" id="IPR004568">
    <property type="entry name" value="Ppantetheine-prot_Trfase_dom"/>
</dbReference>
<keyword evidence="5" id="KW-0460">Magnesium</keyword>
<evidence type="ECO:0000256" key="5">
    <source>
        <dbReference type="ARBA" id="ARBA00022842"/>
    </source>
</evidence>
<keyword evidence="6" id="KW-0443">Lipid metabolism</keyword>
<dbReference type="GO" id="GO:0008897">
    <property type="term" value="F:holo-[acyl-carrier-protein] synthase activity"/>
    <property type="evidence" value="ECO:0007669"/>
    <property type="project" value="InterPro"/>
</dbReference>
<evidence type="ECO:0000313" key="9">
    <source>
        <dbReference type="EMBL" id="RDB22592.1"/>
    </source>
</evidence>
<keyword evidence="10" id="KW-1185">Reference proteome</keyword>
<dbReference type="InParanoid" id="A0A369JMK9"/>
<keyword evidence="4" id="KW-0276">Fatty acid metabolism</keyword>
<evidence type="ECO:0000256" key="2">
    <source>
        <dbReference type="ARBA" id="ARBA00022679"/>
    </source>
</evidence>
<organism evidence="9 10">
    <name type="scientific">Hypsizygus marmoreus</name>
    <name type="common">White beech mushroom</name>
    <name type="synonym">Agaricus marmoreus</name>
    <dbReference type="NCBI Taxonomy" id="39966"/>
    <lineage>
        <taxon>Eukaryota</taxon>
        <taxon>Fungi</taxon>
        <taxon>Dikarya</taxon>
        <taxon>Basidiomycota</taxon>
        <taxon>Agaricomycotina</taxon>
        <taxon>Agaricomycetes</taxon>
        <taxon>Agaricomycetidae</taxon>
        <taxon>Agaricales</taxon>
        <taxon>Tricholomatineae</taxon>
        <taxon>Lyophyllaceae</taxon>
        <taxon>Hypsizygus</taxon>
    </lineage>
</organism>
<dbReference type="NCBIfam" id="TIGR00556">
    <property type="entry name" value="pantethn_trn"/>
    <property type="match status" value="1"/>
</dbReference>
<protein>
    <submittedName>
        <fullName evidence="9">Holo-[acyl-carrier-protein] synthase</fullName>
    </submittedName>
</protein>
<sequence>MVLIGVGVDVVHIPRIASLFQRRGSRVASRILSAEERAQWELLPTSDLGRRVRFLAVRWGIKEAAYKAMYPVVRPTWKELTYRGLGDDPARTKPTLVYHPADASCCSKVGKTHISVSHDGDYVFTSVIVEKPANVP</sequence>
<dbReference type="InterPro" id="IPR008278">
    <property type="entry name" value="4-PPantetheinyl_Trfase_dom"/>
</dbReference>
<evidence type="ECO:0000313" key="10">
    <source>
        <dbReference type="Proteomes" id="UP000076154"/>
    </source>
</evidence>
<dbReference type="InterPro" id="IPR002582">
    <property type="entry name" value="ACPS"/>
</dbReference>
<dbReference type="FunCoup" id="A0A369JMK9">
    <property type="interactions" value="14"/>
</dbReference>
<dbReference type="Gene3D" id="3.90.470.20">
    <property type="entry name" value="4'-phosphopantetheinyl transferase domain"/>
    <property type="match status" value="1"/>
</dbReference>
<evidence type="ECO:0000256" key="1">
    <source>
        <dbReference type="ARBA" id="ARBA00022516"/>
    </source>
</evidence>
<reference evidence="9" key="1">
    <citation type="submission" date="2018-04" db="EMBL/GenBank/DDBJ databases">
        <title>Whole genome sequencing of Hypsizygus marmoreus.</title>
        <authorList>
            <person name="Choi I.-G."/>
            <person name="Min B."/>
            <person name="Kim J.-G."/>
            <person name="Kim S."/>
            <person name="Oh Y.-L."/>
            <person name="Kong W.-S."/>
            <person name="Park H."/>
            <person name="Jeong J."/>
            <person name="Song E.-S."/>
        </authorList>
    </citation>
    <scope>NUCLEOTIDE SEQUENCE [LARGE SCALE GENOMIC DNA]</scope>
    <source>
        <strain evidence="9">51987-8</strain>
    </source>
</reference>
<gene>
    <name evidence="9" type="primary">acpS</name>
    <name evidence="9" type="ORF">Hypma_010266</name>
</gene>
<evidence type="ECO:0000256" key="6">
    <source>
        <dbReference type="ARBA" id="ARBA00023098"/>
    </source>
</evidence>
<accession>A0A369JMK9</accession>
<evidence type="ECO:0000256" key="7">
    <source>
        <dbReference type="ARBA" id="ARBA00023160"/>
    </source>
</evidence>
<keyword evidence="2" id="KW-0808">Transferase</keyword>
<dbReference type="Pfam" id="PF01648">
    <property type="entry name" value="ACPS"/>
    <property type="match status" value="1"/>
</dbReference>
<dbReference type="GO" id="GO:0006633">
    <property type="term" value="P:fatty acid biosynthetic process"/>
    <property type="evidence" value="ECO:0007669"/>
    <property type="project" value="UniProtKB-KW"/>
</dbReference>
<keyword evidence="3" id="KW-0479">Metal-binding</keyword>
<comment type="caution">
    <text evidence="9">The sequence shown here is derived from an EMBL/GenBank/DDBJ whole genome shotgun (WGS) entry which is preliminary data.</text>
</comment>
<feature type="domain" description="4'-phosphopantetheinyl transferase" evidence="8">
    <location>
        <begin position="5"/>
        <end position="123"/>
    </location>
</feature>
<dbReference type="Proteomes" id="UP000076154">
    <property type="component" value="Unassembled WGS sequence"/>
</dbReference>
<evidence type="ECO:0000256" key="4">
    <source>
        <dbReference type="ARBA" id="ARBA00022832"/>
    </source>
</evidence>
<evidence type="ECO:0000256" key="3">
    <source>
        <dbReference type="ARBA" id="ARBA00022723"/>
    </source>
</evidence>
<keyword evidence="7" id="KW-0275">Fatty acid biosynthesis</keyword>